<feature type="compositionally biased region" description="Basic and acidic residues" evidence="1">
    <location>
        <begin position="174"/>
        <end position="187"/>
    </location>
</feature>
<feature type="compositionally biased region" description="Low complexity" evidence="1">
    <location>
        <begin position="80"/>
        <end position="89"/>
    </location>
</feature>
<dbReference type="GO" id="GO:0035658">
    <property type="term" value="C:Mon1-Ccz1 complex"/>
    <property type="evidence" value="ECO:0007669"/>
    <property type="project" value="InterPro"/>
</dbReference>
<feature type="compositionally biased region" description="Gly residues" evidence="1">
    <location>
        <begin position="127"/>
        <end position="136"/>
    </location>
</feature>
<feature type="region of interest" description="Disordered" evidence="1">
    <location>
        <begin position="48"/>
        <end position="279"/>
    </location>
</feature>
<feature type="compositionally biased region" description="Acidic residues" evidence="1">
    <location>
        <begin position="197"/>
        <end position="209"/>
    </location>
</feature>
<dbReference type="InterPro" id="IPR013176">
    <property type="entry name" value="Ccz1"/>
</dbReference>
<dbReference type="RefSeq" id="XP_060287171.1">
    <property type="nucleotide sequence ID" value="XM_060426889.1"/>
</dbReference>
<reference evidence="2" key="1">
    <citation type="submission" date="2023-06" db="EMBL/GenBank/DDBJ databases">
        <title>Genome-scale phylogeny and comparative genomics of the fungal order Sordariales.</title>
        <authorList>
            <consortium name="Lawrence Berkeley National Laboratory"/>
            <person name="Hensen N."/>
            <person name="Bonometti L."/>
            <person name="Westerberg I."/>
            <person name="Brannstrom I.O."/>
            <person name="Guillou S."/>
            <person name="Cros-Aarteil S."/>
            <person name="Calhoun S."/>
            <person name="Haridas S."/>
            <person name="Kuo A."/>
            <person name="Mondo S."/>
            <person name="Pangilinan J."/>
            <person name="Riley R."/>
            <person name="Labutti K."/>
            <person name="Andreopoulos B."/>
            <person name="Lipzen A."/>
            <person name="Chen C."/>
            <person name="Yanf M."/>
            <person name="Daum C."/>
            <person name="Ng V."/>
            <person name="Clum A."/>
            <person name="Steindorff A."/>
            <person name="Ohm R."/>
            <person name="Martin F."/>
            <person name="Silar P."/>
            <person name="Natvig D."/>
            <person name="Lalanne C."/>
            <person name="Gautier V."/>
            <person name="Ament-Velasquez S.L."/>
            <person name="Kruys A."/>
            <person name="Hutchinson M.I."/>
            <person name="Powell A.J."/>
            <person name="Barry K."/>
            <person name="Miller A.N."/>
            <person name="Grigoriev I.V."/>
            <person name="Debuchy R."/>
            <person name="Gladieux P."/>
            <person name="Thoren M.H."/>
            <person name="Johannesson H."/>
        </authorList>
    </citation>
    <scope>NUCLEOTIDE SEQUENCE</scope>
    <source>
        <strain evidence="2">8032-3</strain>
    </source>
</reference>
<proteinExistence type="predicted"/>
<keyword evidence="3" id="KW-1185">Reference proteome</keyword>
<feature type="compositionally biased region" description="Polar residues" evidence="1">
    <location>
        <begin position="152"/>
        <end position="164"/>
    </location>
</feature>
<feature type="compositionally biased region" description="Basic and acidic residues" evidence="1">
    <location>
        <begin position="233"/>
        <end position="266"/>
    </location>
</feature>
<name>A0AAJ0C8K6_9PEZI</name>
<dbReference type="PANTHER" id="PTHR13056:SF0">
    <property type="entry name" value="VACUOLAR FUSION PROTEIN CCZ1 HOMOLOG-RELATED"/>
    <property type="match status" value="1"/>
</dbReference>
<protein>
    <submittedName>
        <fullName evidence="2">Vacuolar fusion protein ccz1 protein</fullName>
    </submittedName>
</protein>
<dbReference type="GO" id="GO:0016192">
    <property type="term" value="P:vesicle-mediated transport"/>
    <property type="evidence" value="ECO:0007669"/>
    <property type="project" value="InterPro"/>
</dbReference>
<evidence type="ECO:0000313" key="2">
    <source>
        <dbReference type="EMBL" id="KAK1770958.1"/>
    </source>
</evidence>
<feature type="region of interest" description="Disordered" evidence="1">
    <location>
        <begin position="429"/>
        <end position="461"/>
    </location>
</feature>
<evidence type="ECO:0000313" key="3">
    <source>
        <dbReference type="Proteomes" id="UP001244011"/>
    </source>
</evidence>
<organism evidence="2 3">
    <name type="scientific">Phialemonium atrogriseum</name>
    <dbReference type="NCBI Taxonomy" id="1093897"/>
    <lineage>
        <taxon>Eukaryota</taxon>
        <taxon>Fungi</taxon>
        <taxon>Dikarya</taxon>
        <taxon>Ascomycota</taxon>
        <taxon>Pezizomycotina</taxon>
        <taxon>Sordariomycetes</taxon>
        <taxon>Sordariomycetidae</taxon>
        <taxon>Cephalothecales</taxon>
        <taxon>Cephalothecaceae</taxon>
        <taxon>Phialemonium</taxon>
    </lineage>
</organism>
<dbReference type="PANTHER" id="PTHR13056">
    <property type="entry name" value="VACUOLAR FUSION PROTEIN CCZ1 HOMOLOG-RELATED"/>
    <property type="match status" value="1"/>
</dbReference>
<accession>A0AAJ0C8K6</accession>
<feature type="compositionally biased region" description="Acidic residues" evidence="1">
    <location>
        <begin position="450"/>
        <end position="459"/>
    </location>
</feature>
<feature type="compositionally biased region" description="Pro residues" evidence="1">
    <location>
        <begin position="67"/>
        <end position="79"/>
    </location>
</feature>
<dbReference type="AlphaFoldDB" id="A0AAJ0C8K6"/>
<gene>
    <name evidence="2" type="ORF">QBC33DRAFT_526297</name>
</gene>
<feature type="compositionally biased region" description="Polar residues" evidence="1">
    <location>
        <begin position="218"/>
        <end position="227"/>
    </location>
</feature>
<dbReference type="GeneID" id="85310076"/>
<feature type="compositionally biased region" description="Basic residues" evidence="1">
    <location>
        <begin position="53"/>
        <end position="63"/>
    </location>
</feature>
<dbReference type="EMBL" id="MU838999">
    <property type="protein sequence ID" value="KAK1770958.1"/>
    <property type="molecule type" value="Genomic_DNA"/>
</dbReference>
<feature type="compositionally biased region" description="Polar residues" evidence="1">
    <location>
        <begin position="110"/>
        <end position="122"/>
    </location>
</feature>
<evidence type="ECO:0000256" key="1">
    <source>
        <dbReference type="SAM" id="MobiDB-lite"/>
    </source>
</evidence>
<dbReference type="Proteomes" id="UP001244011">
    <property type="component" value="Unassembled WGS sequence"/>
</dbReference>
<comment type="caution">
    <text evidence="2">The sequence shown here is derived from an EMBL/GenBank/DDBJ whole genome shotgun (WGS) entry which is preliminary data.</text>
</comment>
<sequence length="528" mass="56524">MGSEPGAEDGAIFLGVGALSRRSLRDVTYWMEDLYVWGENAYGVIDSAATTKPARRKKTKSRRFPSSPRPPSPPPPPQPSSTRPTSQPPAGEVTVFGPPPPLIGPGRSAITDSAEPSQTQRSPEAGPEGGEGGGGMDKLVNYLKMGYGTYWTLGSSPSGEQHNPTAKGGGGVAKADDAQQASKDDAAGHYLVGLVGDVDEDGTGSDTEDVQVHGRSGQGSNRQTHLRTLTVELKSREDPPESQDTKDSESQVTEHDKRRGDGRGDTMETDDPVLNSQGGNKTKLQAVVYVNRPFIFTFLFQPGTQSLASEGLYRSLHYQVAPLRKHLINSTAYRPGRPDIGSPAVQIYDLVWDPRAMTVHSTIPNIPDPVPSAQAAGAQIWTRAEALSTHTQILNMLAATRADDSELERTAKTTRGWWIVWSRIIQRKTRPAARPPSSEGSERRRSDADSFCEDGEGGEGEVHGVVTSKEIFLIRKAGDRGSSGAMRGVSGSYVTGGGGGWADGASRLAQGIGIDTRKYIEGLLSLNR</sequence>